<protein>
    <recommendedName>
        <fullName evidence="5">NAD(P)-binding protein</fullName>
    </recommendedName>
</protein>
<name>A0A9N9LHE5_9HELO</name>
<dbReference type="InterPro" id="IPR036291">
    <property type="entry name" value="NAD(P)-bd_dom_sf"/>
</dbReference>
<evidence type="ECO:0000256" key="2">
    <source>
        <dbReference type="ARBA" id="ARBA00022857"/>
    </source>
</evidence>
<comment type="caution">
    <text evidence="3">The sequence shown here is derived from an EMBL/GenBank/DDBJ whole genome shotgun (WGS) entry which is preliminary data.</text>
</comment>
<evidence type="ECO:0008006" key="5">
    <source>
        <dbReference type="Google" id="ProtNLM"/>
    </source>
</evidence>
<dbReference type="FunFam" id="3.40.50.720:FF:000084">
    <property type="entry name" value="Short-chain dehydrogenase reductase"/>
    <property type="match status" value="1"/>
</dbReference>
<comment type="similarity">
    <text evidence="1">Belongs to the short-chain dehydrogenases/reductases (SDR) family.</text>
</comment>
<dbReference type="GO" id="GO:0009688">
    <property type="term" value="P:abscisic acid biosynthetic process"/>
    <property type="evidence" value="ECO:0007669"/>
    <property type="project" value="UniProtKB-ARBA"/>
</dbReference>
<dbReference type="PRINTS" id="PR00081">
    <property type="entry name" value="GDHRDH"/>
</dbReference>
<gene>
    <name evidence="3" type="ORF">HYALB_00011944</name>
</gene>
<dbReference type="PRINTS" id="PR00080">
    <property type="entry name" value="SDRFAMILY"/>
</dbReference>
<dbReference type="SUPFAM" id="SSF51735">
    <property type="entry name" value="NAD(P)-binding Rossmann-fold domains"/>
    <property type="match status" value="1"/>
</dbReference>
<dbReference type="Gene3D" id="3.40.50.720">
    <property type="entry name" value="NAD(P)-binding Rossmann-like Domain"/>
    <property type="match status" value="1"/>
</dbReference>
<dbReference type="InterPro" id="IPR002347">
    <property type="entry name" value="SDR_fam"/>
</dbReference>
<dbReference type="GO" id="GO:0016616">
    <property type="term" value="F:oxidoreductase activity, acting on the CH-OH group of donors, NAD or NADP as acceptor"/>
    <property type="evidence" value="ECO:0007669"/>
    <property type="project" value="TreeGrafter"/>
</dbReference>
<organism evidence="3 4">
    <name type="scientific">Hymenoscyphus albidus</name>
    <dbReference type="NCBI Taxonomy" id="595503"/>
    <lineage>
        <taxon>Eukaryota</taxon>
        <taxon>Fungi</taxon>
        <taxon>Dikarya</taxon>
        <taxon>Ascomycota</taxon>
        <taxon>Pezizomycotina</taxon>
        <taxon>Leotiomycetes</taxon>
        <taxon>Helotiales</taxon>
        <taxon>Helotiaceae</taxon>
        <taxon>Hymenoscyphus</taxon>
    </lineage>
</organism>
<evidence type="ECO:0000313" key="3">
    <source>
        <dbReference type="EMBL" id="CAG8975244.1"/>
    </source>
</evidence>
<dbReference type="CDD" id="cd05233">
    <property type="entry name" value="SDR_c"/>
    <property type="match status" value="1"/>
</dbReference>
<dbReference type="EMBL" id="CAJVRM010000129">
    <property type="protein sequence ID" value="CAG8975244.1"/>
    <property type="molecule type" value="Genomic_DNA"/>
</dbReference>
<evidence type="ECO:0000256" key="1">
    <source>
        <dbReference type="ARBA" id="ARBA00006484"/>
    </source>
</evidence>
<dbReference type="OrthoDB" id="1669814at2759"/>
<dbReference type="GO" id="GO:0048038">
    <property type="term" value="F:quinone binding"/>
    <property type="evidence" value="ECO:0007669"/>
    <property type="project" value="TreeGrafter"/>
</dbReference>
<dbReference type="PANTHER" id="PTHR42760">
    <property type="entry name" value="SHORT-CHAIN DEHYDROGENASES/REDUCTASES FAMILY MEMBER"/>
    <property type="match status" value="1"/>
</dbReference>
<reference evidence="3" key="1">
    <citation type="submission" date="2021-07" db="EMBL/GenBank/DDBJ databases">
        <authorList>
            <person name="Durling M."/>
        </authorList>
    </citation>
    <scope>NUCLEOTIDE SEQUENCE</scope>
</reference>
<sequence>MSHKLEGKVVVLTGGASGIGLQTAHLLYSRGAILSIADITEEALKNAVLSIKAAFPSSTGKITSAVVNVRERAAVEDWINSFVKENGKLDGAVNIAGVAAPGIGVQALEDIPDEDWDLIMGVNVRGMLNCMRAQIPHMRTFNDGAIGGSIVNASSIAGVTGLAYNAAYVTSKHAVGGLTKACAKEKAPQGIRCNAIAPGAIHTPMGQRGLETMKVDSEVYRKSIPMGRFGTADEVAEHVAWLLCDGSAYMTGTVQVFDGGIVC</sequence>
<accession>A0A9N9LHE5</accession>
<keyword evidence="2" id="KW-0521">NADP</keyword>
<dbReference type="Proteomes" id="UP000701801">
    <property type="component" value="Unassembled WGS sequence"/>
</dbReference>
<dbReference type="PANTHER" id="PTHR42760:SF45">
    <property type="entry name" value="SHORT CHAIN DEHYDROGENASE_REDUCTASE FAMILY PROTEIN, PUTATIVE (AFU_ORTHOLOGUE AFUA_3G09150)-RELATED"/>
    <property type="match status" value="1"/>
</dbReference>
<keyword evidence="4" id="KW-1185">Reference proteome</keyword>
<dbReference type="AlphaFoldDB" id="A0A9N9LHE5"/>
<evidence type="ECO:0000313" key="4">
    <source>
        <dbReference type="Proteomes" id="UP000701801"/>
    </source>
</evidence>
<proteinExistence type="inferred from homology"/>
<dbReference type="Pfam" id="PF13561">
    <property type="entry name" value="adh_short_C2"/>
    <property type="match status" value="1"/>
</dbReference>
<dbReference type="GO" id="GO:0006633">
    <property type="term" value="P:fatty acid biosynthetic process"/>
    <property type="evidence" value="ECO:0007669"/>
    <property type="project" value="TreeGrafter"/>
</dbReference>